<sequence length="141" mass="15539">MSPCPFLASTGSESYNTQDGKPQVSARDEFARIEKAYPSLASTGCNAEFCQAGRMKHTDEERVGRNQRVDGVKHDATDFLYQLRKGGISKMSTTSISAWQKSNRKLSSTRLQPDTLLAMAAGPKLQERNALELSGKLDPDR</sequence>
<evidence type="ECO:0000256" key="1">
    <source>
        <dbReference type="SAM" id="MobiDB-lite"/>
    </source>
</evidence>
<dbReference type="GeneID" id="92093220"/>
<dbReference type="InterPro" id="IPR044943">
    <property type="entry name" value="NOS_dom_1"/>
</dbReference>
<organism evidence="2 3">
    <name type="scientific">Apiospora phragmitis</name>
    <dbReference type="NCBI Taxonomy" id="2905665"/>
    <lineage>
        <taxon>Eukaryota</taxon>
        <taxon>Fungi</taxon>
        <taxon>Dikarya</taxon>
        <taxon>Ascomycota</taxon>
        <taxon>Pezizomycotina</taxon>
        <taxon>Sordariomycetes</taxon>
        <taxon>Xylariomycetidae</taxon>
        <taxon>Amphisphaeriales</taxon>
        <taxon>Apiosporaceae</taxon>
        <taxon>Apiospora</taxon>
    </lineage>
</organism>
<feature type="compositionally biased region" description="Basic and acidic residues" evidence="1">
    <location>
        <begin position="125"/>
        <end position="141"/>
    </location>
</feature>
<keyword evidence="3" id="KW-1185">Reference proteome</keyword>
<feature type="region of interest" description="Disordered" evidence="1">
    <location>
        <begin position="1"/>
        <end position="25"/>
    </location>
</feature>
<evidence type="ECO:0000313" key="2">
    <source>
        <dbReference type="EMBL" id="KAK8058300.1"/>
    </source>
</evidence>
<comment type="caution">
    <text evidence="2">The sequence shown here is derived from an EMBL/GenBank/DDBJ whole genome shotgun (WGS) entry which is preliminary data.</text>
</comment>
<gene>
    <name evidence="2" type="ORF">PG994_008748</name>
</gene>
<protein>
    <submittedName>
        <fullName evidence="2">Uncharacterized protein</fullName>
    </submittedName>
</protein>
<feature type="region of interest" description="Disordered" evidence="1">
    <location>
        <begin position="119"/>
        <end position="141"/>
    </location>
</feature>
<accession>A0ABR1UHB7</accession>
<dbReference type="Proteomes" id="UP001480595">
    <property type="component" value="Unassembled WGS sequence"/>
</dbReference>
<proteinExistence type="predicted"/>
<reference evidence="2 3" key="1">
    <citation type="submission" date="2023-01" db="EMBL/GenBank/DDBJ databases">
        <title>Analysis of 21 Apiospora genomes using comparative genomics revels a genus with tremendous synthesis potential of carbohydrate active enzymes and secondary metabolites.</title>
        <authorList>
            <person name="Sorensen T."/>
        </authorList>
    </citation>
    <scope>NUCLEOTIDE SEQUENCE [LARGE SCALE GENOMIC DNA]</scope>
    <source>
        <strain evidence="2 3">CBS 135458</strain>
    </source>
</reference>
<feature type="compositionally biased region" description="Polar residues" evidence="1">
    <location>
        <begin position="9"/>
        <end position="20"/>
    </location>
</feature>
<evidence type="ECO:0000313" key="3">
    <source>
        <dbReference type="Proteomes" id="UP001480595"/>
    </source>
</evidence>
<name>A0ABR1UHB7_9PEZI</name>
<dbReference type="RefSeq" id="XP_066713746.1">
    <property type="nucleotide sequence ID" value="XM_066860157.1"/>
</dbReference>
<dbReference type="Gene3D" id="3.90.340.10">
    <property type="entry name" value="Nitric Oxide Synthase, Chain A, domain 1"/>
    <property type="match status" value="1"/>
</dbReference>
<dbReference type="EMBL" id="JAQQWL010000009">
    <property type="protein sequence ID" value="KAK8058300.1"/>
    <property type="molecule type" value="Genomic_DNA"/>
</dbReference>